<dbReference type="AlphaFoldDB" id="A0A1R0KZE7"/>
<dbReference type="Gene3D" id="1.10.630.10">
    <property type="entry name" value="Cytochrome P450"/>
    <property type="match status" value="1"/>
</dbReference>
<comment type="caution">
    <text evidence="2">The sequence shown here is derived from an EMBL/GenBank/DDBJ whole genome shotgun (WGS) entry which is preliminary data.</text>
</comment>
<dbReference type="GO" id="GO:0020037">
    <property type="term" value="F:heme binding"/>
    <property type="evidence" value="ECO:0007669"/>
    <property type="project" value="InterPro"/>
</dbReference>
<dbReference type="Pfam" id="PF00067">
    <property type="entry name" value="p450"/>
    <property type="match status" value="1"/>
</dbReference>
<dbReference type="SUPFAM" id="SSF48264">
    <property type="entry name" value="Cytochrome P450"/>
    <property type="match status" value="1"/>
</dbReference>
<gene>
    <name evidence="2" type="ORF">BS329_09025</name>
</gene>
<dbReference type="PANTHER" id="PTHR24305">
    <property type="entry name" value="CYTOCHROME P450"/>
    <property type="match status" value="1"/>
</dbReference>
<evidence type="ECO:0000256" key="1">
    <source>
        <dbReference type="ARBA" id="ARBA00010617"/>
    </source>
</evidence>
<accession>A0A1R0KZE7</accession>
<dbReference type="GO" id="GO:0016705">
    <property type="term" value="F:oxidoreductase activity, acting on paired donors, with incorporation or reduction of molecular oxygen"/>
    <property type="evidence" value="ECO:0007669"/>
    <property type="project" value="InterPro"/>
</dbReference>
<dbReference type="STRING" id="76021.BS329_09025"/>
<keyword evidence="3" id="KW-1185">Reference proteome</keyword>
<sequence length="452" mass="49871">MTTRQGPRAVPSEQVLKAATRPGSAVDASIKDTLRIATRVLLPILLTGVLKRRPRAMALAQKFQTDRAAARLHGELRHRYGDHPLHLRLPGCSIDLALSPETVGTVLAGTPSPFSPATREKKAALGKFQPHGVLISEGHERAIRRELNEAVLEPGRELHELAEPWARVIAAQAGEMLDAAALDWDTFATRWWRIVRQVTLGGDTTEDRELTDLLASLRLAGNWAYAGPRRRRTRERFLELVRHQVALRRPGSLAAALAAAPDADGLDPAGQLPHWLFAFDAAGIVTFRTLALLAAHPEHLAAIREELEDTDLSTPQRLPRTRASVLESVRLWPTTPALLRETRGKTAWGPDRTTVFVYTPYFHRDVERLPYADRFEPAIWLDGRAADNPALVPFSGGPGACPGRDVVLFATSMLLAHLVRDHDIQSSGALLTPGKLPLTLDNFGLRFRLHKV</sequence>
<dbReference type="InterPro" id="IPR001128">
    <property type="entry name" value="Cyt_P450"/>
</dbReference>
<dbReference type="OrthoDB" id="7376058at2"/>
<dbReference type="GO" id="GO:0004497">
    <property type="term" value="F:monooxygenase activity"/>
    <property type="evidence" value="ECO:0007669"/>
    <property type="project" value="InterPro"/>
</dbReference>
<organism evidence="2 3">
    <name type="scientific">Amycolatopsis coloradensis</name>
    <dbReference type="NCBI Taxonomy" id="76021"/>
    <lineage>
        <taxon>Bacteria</taxon>
        <taxon>Bacillati</taxon>
        <taxon>Actinomycetota</taxon>
        <taxon>Actinomycetes</taxon>
        <taxon>Pseudonocardiales</taxon>
        <taxon>Pseudonocardiaceae</taxon>
        <taxon>Amycolatopsis</taxon>
    </lineage>
</organism>
<dbReference type="GO" id="GO:0005506">
    <property type="term" value="F:iron ion binding"/>
    <property type="evidence" value="ECO:0007669"/>
    <property type="project" value="InterPro"/>
</dbReference>
<evidence type="ECO:0000313" key="3">
    <source>
        <dbReference type="Proteomes" id="UP000187486"/>
    </source>
</evidence>
<proteinExistence type="inferred from homology"/>
<dbReference type="Proteomes" id="UP000187486">
    <property type="component" value="Unassembled WGS sequence"/>
</dbReference>
<dbReference type="InterPro" id="IPR050121">
    <property type="entry name" value="Cytochrome_P450_monoxygenase"/>
</dbReference>
<dbReference type="EMBL" id="MQUQ01000004">
    <property type="protein sequence ID" value="OLZ54644.1"/>
    <property type="molecule type" value="Genomic_DNA"/>
</dbReference>
<dbReference type="InterPro" id="IPR036396">
    <property type="entry name" value="Cyt_P450_sf"/>
</dbReference>
<protein>
    <submittedName>
        <fullName evidence="2">Cytochrome</fullName>
    </submittedName>
</protein>
<comment type="similarity">
    <text evidence="1">Belongs to the cytochrome P450 family.</text>
</comment>
<evidence type="ECO:0000313" key="2">
    <source>
        <dbReference type="EMBL" id="OLZ54644.1"/>
    </source>
</evidence>
<dbReference type="RefSeq" id="WP_076157895.1">
    <property type="nucleotide sequence ID" value="NZ_JBEZVB010000068.1"/>
</dbReference>
<name>A0A1R0KZE7_9PSEU</name>
<dbReference type="PANTHER" id="PTHR24305:SF166">
    <property type="entry name" value="CYTOCHROME P450 12A4, MITOCHONDRIAL-RELATED"/>
    <property type="match status" value="1"/>
</dbReference>
<reference evidence="2 3" key="1">
    <citation type="submission" date="2016-01" db="EMBL/GenBank/DDBJ databases">
        <title>Amycolatopsis coloradensis genome sequencing and assembly.</title>
        <authorList>
            <person name="Mayilraj S."/>
        </authorList>
    </citation>
    <scope>NUCLEOTIDE SEQUENCE [LARGE SCALE GENOMIC DNA]</scope>
    <source>
        <strain evidence="2 3">DSM 44225</strain>
    </source>
</reference>